<evidence type="ECO:0000313" key="3">
    <source>
        <dbReference type="EMBL" id="MFI5681888.1"/>
    </source>
</evidence>
<dbReference type="Proteomes" id="UP001612415">
    <property type="component" value="Unassembled WGS sequence"/>
</dbReference>
<feature type="chain" id="PRO_5046166836" evidence="1">
    <location>
        <begin position="33"/>
        <end position="331"/>
    </location>
</feature>
<feature type="domain" description="Ricin B lectin" evidence="2">
    <location>
        <begin position="186"/>
        <end position="320"/>
    </location>
</feature>
<accession>A0ABW7YLE8</accession>
<dbReference type="Gene3D" id="2.80.10.50">
    <property type="match status" value="1"/>
</dbReference>
<dbReference type="EMBL" id="JBITDC010000035">
    <property type="protein sequence ID" value="MFI5681888.1"/>
    <property type="molecule type" value="Genomic_DNA"/>
</dbReference>
<keyword evidence="1" id="KW-0732">Signal</keyword>
<dbReference type="InterPro" id="IPR000772">
    <property type="entry name" value="Ricin_B_lectin"/>
</dbReference>
<dbReference type="Pfam" id="PF00652">
    <property type="entry name" value="Ricin_B_lectin"/>
    <property type="match status" value="1"/>
</dbReference>
<evidence type="ECO:0000256" key="1">
    <source>
        <dbReference type="SAM" id="SignalP"/>
    </source>
</evidence>
<evidence type="ECO:0000259" key="2">
    <source>
        <dbReference type="SMART" id="SM00458"/>
    </source>
</evidence>
<proteinExistence type="predicted"/>
<comment type="caution">
    <text evidence="3">The sequence shown here is derived from an EMBL/GenBank/DDBJ whole genome shotgun (WGS) entry which is preliminary data.</text>
</comment>
<sequence>MVSSLSAGIGRFAAVTAAAVSVCAAVVSPAYAVTFIGQDVPTTATIAPGTTGGVSWTYKNTGGSGSLPASGMSAVFTAPGNTTFAPQATVPSQFSLDGTSWQNNNVGLRNCALSNGNTTLTCEGYGINGGTSGWPAGVYFRFTPQVTVAASAPTGTALPPGKGTFSYTDPGGTHYTISDGTLNVSTPSSASGSRAMCLDIGNTRNNLDNARIWRCVGHTNQRFVIDEGQVKVADTIGTSREMCLDAGNTRKALDNVYIYACQTPNANQRWVLRDGQLVVKDTIGKSAEMCLDTGTTRNNNDNVFLYTCGSTNTNQKWVVQRGYIKVEDTLT</sequence>
<protein>
    <submittedName>
        <fullName evidence="3">RICIN domain-containing protein</fullName>
    </submittedName>
</protein>
<organism evidence="3 4">
    <name type="scientific">Streptomyces cellulosae</name>
    <dbReference type="NCBI Taxonomy" id="1968"/>
    <lineage>
        <taxon>Bacteria</taxon>
        <taxon>Bacillati</taxon>
        <taxon>Actinomycetota</taxon>
        <taxon>Actinomycetes</taxon>
        <taxon>Kitasatosporales</taxon>
        <taxon>Streptomycetaceae</taxon>
        <taxon>Streptomyces</taxon>
    </lineage>
</organism>
<dbReference type="SMART" id="SM00458">
    <property type="entry name" value="RICIN"/>
    <property type="match status" value="1"/>
</dbReference>
<dbReference type="InterPro" id="IPR035992">
    <property type="entry name" value="Ricin_B-like_lectins"/>
</dbReference>
<reference evidence="3 4" key="1">
    <citation type="submission" date="2024-10" db="EMBL/GenBank/DDBJ databases">
        <title>The Natural Products Discovery Center: Release of the First 8490 Sequenced Strains for Exploring Actinobacteria Biosynthetic Diversity.</title>
        <authorList>
            <person name="Kalkreuter E."/>
            <person name="Kautsar S.A."/>
            <person name="Yang D."/>
            <person name="Bader C.D."/>
            <person name="Teijaro C.N."/>
            <person name="Fluegel L."/>
            <person name="Davis C.M."/>
            <person name="Simpson J.R."/>
            <person name="Lauterbach L."/>
            <person name="Steele A.D."/>
            <person name="Gui C."/>
            <person name="Meng S."/>
            <person name="Li G."/>
            <person name="Viehrig K."/>
            <person name="Ye F."/>
            <person name="Su P."/>
            <person name="Kiefer A.F."/>
            <person name="Nichols A."/>
            <person name="Cepeda A.J."/>
            <person name="Yan W."/>
            <person name="Fan B."/>
            <person name="Jiang Y."/>
            <person name="Adhikari A."/>
            <person name="Zheng C.-J."/>
            <person name="Schuster L."/>
            <person name="Cowan T.M."/>
            <person name="Smanski M.J."/>
            <person name="Chevrette M.G."/>
            <person name="De Carvalho L.P.S."/>
            <person name="Shen B."/>
        </authorList>
    </citation>
    <scope>NUCLEOTIDE SEQUENCE [LARGE SCALE GENOMIC DNA]</scope>
    <source>
        <strain evidence="3 4">NPDC051599</strain>
    </source>
</reference>
<feature type="signal peptide" evidence="1">
    <location>
        <begin position="1"/>
        <end position="32"/>
    </location>
</feature>
<dbReference type="SUPFAM" id="SSF50370">
    <property type="entry name" value="Ricin B-like lectins"/>
    <property type="match status" value="1"/>
</dbReference>
<dbReference type="RefSeq" id="WP_398662930.1">
    <property type="nucleotide sequence ID" value="NZ_JBITDC010000035.1"/>
</dbReference>
<gene>
    <name evidence="3" type="ORF">ACIA8P_46240</name>
</gene>
<dbReference type="PROSITE" id="PS50231">
    <property type="entry name" value="RICIN_B_LECTIN"/>
    <property type="match status" value="1"/>
</dbReference>
<evidence type="ECO:0000313" key="4">
    <source>
        <dbReference type="Proteomes" id="UP001612415"/>
    </source>
</evidence>
<name>A0ABW7YLE8_STRCE</name>
<keyword evidence="4" id="KW-1185">Reference proteome</keyword>